<dbReference type="PANTHER" id="PTHR43734">
    <property type="entry name" value="PHYTOENE DESATURASE"/>
    <property type="match status" value="1"/>
</dbReference>
<dbReference type="OrthoDB" id="11867at2157"/>
<evidence type="ECO:0000313" key="1">
    <source>
        <dbReference type="EMBL" id="AGB49194.1"/>
    </source>
</evidence>
<sequence length="433" mass="47343">MKVLVIGAGLGGLLIAAWLSKEGHEVAVFERLPITGGRFTNIEYKGFQLSTGALHMIPHGPTGPLGTLLRDIGAAVKIIRADPMAVIRVPIEKNTTDYVHGYQDIDFHDFRKRFSLINKIKLAILITTTRIFPPKKGSMEEWCSKHLKEDWAIRIADSFCGWALSLRAKDVPAAEVFEIIENMYRYSGSGVPLGGCKGITDALVDVIYSSGGTIQTSSEVSRIIIEDQKAVGIIANGKEYRGNIVISDTGHIETSRLYDTNALDVDTEKYLTSIKELKPSAGVKICLSSQESLIGHAGTLLTPYARRVNGINEVTNIDPSLAPSGKHLTMAHQCVEWEKLDRLEEEIDLGLKDLSEIFAGRDYEILLIQSYSGEWPVNRSSSGTDLTNRTPIEGLYVVGDGAKGKGGIEVDGIALGVRNAMKDIRNYGIQSID</sequence>
<dbReference type="GeneID" id="14406762"/>
<gene>
    <name evidence="1" type="ordered locus">Metho_0953</name>
</gene>
<dbReference type="InterPro" id="IPR036188">
    <property type="entry name" value="FAD/NAD-bd_sf"/>
</dbReference>
<dbReference type="RefSeq" id="WP_015324361.1">
    <property type="nucleotide sequence ID" value="NC_019977.1"/>
</dbReference>
<dbReference type="Gene3D" id="3.90.660.50">
    <property type="match status" value="1"/>
</dbReference>
<dbReference type="Proteomes" id="UP000010866">
    <property type="component" value="Chromosome"/>
</dbReference>
<evidence type="ECO:0000313" key="2">
    <source>
        <dbReference type="Proteomes" id="UP000010866"/>
    </source>
</evidence>
<reference evidence="2" key="1">
    <citation type="submission" date="2012-02" db="EMBL/GenBank/DDBJ databases">
        <title>Complete sequence of chromosome of Methanomethylovorans hollandica DSM 15978.</title>
        <authorList>
            <person name="Lucas S."/>
            <person name="Copeland A."/>
            <person name="Lapidus A."/>
            <person name="Glavina del Rio T."/>
            <person name="Dalin E."/>
            <person name="Tice H."/>
            <person name="Bruce D."/>
            <person name="Goodwin L."/>
            <person name="Pitluck S."/>
            <person name="Peters L."/>
            <person name="Mikhailova N."/>
            <person name="Held B."/>
            <person name="Kyrpides N."/>
            <person name="Mavromatis K."/>
            <person name="Ivanova N."/>
            <person name="Brettin T."/>
            <person name="Detter J.C."/>
            <person name="Han C."/>
            <person name="Larimer F."/>
            <person name="Land M."/>
            <person name="Hauser L."/>
            <person name="Markowitz V."/>
            <person name="Cheng J.-F."/>
            <person name="Hugenholtz P."/>
            <person name="Woyke T."/>
            <person name="Wu D."/>
            <person name="Spring S."/>
            <person name="Schroeder M."/>
            <person name="Brambilla E."/>
            <person name="Klenk H.-P."/>
            <person name="Eisen J.A."/>
        </authorList>
    </citation>
    <scope>NUCLEOTIDE SEQUENCE [LARGE SCALE GENOMIC DNA]</scope>
    <source>
        <strain evidence="2">DSM 15978 / NBRC 107637 / DMS1</strain>
    </source>
</reference>
<protein>
    <submittedName>
        <fullName evidence="1">Phytoene dehydrogenase-like oxidoreductase</fullName>
    </submittedName>
</protein>
<keyword evidence="2" id="KW-1185">Reference proteome</keyword>
<dbReference type="KEGG" id="mhz:Metho_0953"/>
<dbReference type="EMBL" id="CP003362">
    <property type="protein sequence ID" value="AGB49194.1"/>
    <property type="molecule type" value="Genomic_DNA"/>
</dbReference>
<dbReference type="Gene3D" id="3.50.50.60">
    <property type="entry name" value="FAD/NAD(P)-binding domain"/>
    <property type="match status" value="1"/>
</dbReference>
<organism evidence="1 2">
    <name type="scientific">Methanomethylovorans hollandica (strain DSM 15978 / NBRC 107637 / DMS1)</name>
    <dbReference type="NCBI Taxonomy" id="867904"/>
    <lineage>
        <taxon>Archaea</taxon>
        <taxon>Methanobacteriati</taxon>
        <taxon>Methanobacteriota</taxon>
        <taxon>Stenosarchaea group</taxon>
        <taxon>Methanomicrobia</taxon>
        <taxon>Methanosarcinales</taxon>
        <taxon>Methanosarcinaceae</taxon>
        <taxon>Methanomethylovorans</taxon>
    </lineage>
</organism>
<accession>L0KYW9</accession>
<dbReference type="AlphaFoldDB" id="L0KYW9"/>
<proteinExistence type="predicted"/>
<dbReference type="STRING" id="867904.Metho_0953"/>
<dbReference type="SUPFAM" id="SSF51905">
    <property type="entry name" value="FAD/NAD(P)-binding domain"/>
    <property type="match status" value="1"/>
</dbReference>
<dbReference type="PANTHER" id="PTHR43734:SF1">
    <property type="entry name" value="PHYTOENE DESATURASE"/>
    <property type="match status" value="1"/>
</dbReference>
<name>L0KYW9_METHD</name>
<dbReference type="HOGENOM" id="CLU_668371_0_0_2"/>
<dbReference type="Pfam" id="PF13450">
    <property type="entry name" value="NAD_binding_8"/>
    <property type="match status" value="1"/>
</dbReference>
<dbReference type="PRINTS" id="PR00419">
    <property type="entry name" value="ADXRDTASE"/>
</dbReference>